<evidence type="ECO:0000313" key="5">
    <source>
        <dbReference type="EMBL" id="TMP40953.1"/>
    </source>
</evidence>
<dbReference type="GO" id="GO:0005524">
    <property type="term" value="F:ATP binding"/>
    <property type="evidence" value="ECO:0007669"/>
    <property type="project" value="UniProtKB-KW"/>
</dbReference>
<evidence type="ECO:0000313" key="6">
    <source>
        <dbReference type="EMBL" id="TMP60385.1"/>
    </source>
</evidence>
<evidence type="ECO:0000256" key="2">
    <source>
        <dbReference type="ARBA" id="ARBA00022741"/>
    </source>
</evidence>
<dbReference type="InterPro" id="IPR027417">
    <property type="entry name" value="P-loop_NTPase"/>
</dbReference>
<name>A0A5S3XSX1_9GAMM</name>
<proteinExistence type="predicted"/>
<dbReference type="PROSITE" id="PS50893">
    <property type="entry name" value="ABC_TRANSPORTER_2"/>
    <property type="match status" value="1"/>
</dbReference>
<dbReference type="GO" id="GO:0005886">
    <property type="term" value="C:plasma membrane"/>
    <property type="evidence" value="ECO:0007669"/>
    <property type="project" value="TreeGrafter"/>
</dbReference>
<dbReference type="Proteomes" id="UP000305730">
    <property type="component" value="Unassembled WGS sequence"/>
</dbReference>
<dbReference type="GO" id="GO:0016887">
    <property type="term" value="F:ATP hydrolysis activity"/>
    <property type="evidence" value="ECO:0007669"/>
    <property type="project" value="InterPro"/>
</dbReference>
<dbReference type="InterPro" id="IPR015854">
    <property type="entry name" value="ABC_transpr_LolD-like"/>
</dbReference>
<comment type="caution">
    <text evidence="6">The sequence shown here is derived from an EMBL/GenBank/DDBJ whole genome shotgun (WGS) entry which is preliminary data.</text>
</comment>
<dbReference type="PANTHER" id="PTHR24220">
    <property type="entry name" value="IMPORT ATP-BINDING PROTEIN"/>
    <property type="match status" value="1"/>
</dbReference>
<keyword evidence="2" id="KW-0547">Nucleotide-binding</keyword>
<dbReference type="InterPro" id="IPR003439">
    <property type="entry name" value="ABC_transporter-like_ATP-bd"/>
</dbReference>
<dbReference type="SMART" id="SM00382">
    <property type="entry name" value="AAA"/>
    <property type="match status" value="1"/>
</dbReference>
<evidence type="ECO:0000313" key="7">
    <source>
        <dbReference type="Proteomes" id="UP000305730"/>
    </source>
</evidence>
<dbReference type="Proteomes" id="UP000307706">
    <property type="component" value="Unassembled WGS sequence"/>
</dbReference>
<dbReference type="Pfam" id="PF00005">
    <property type="entry name" value="ABC_tran"/>
    <property type="match status" value="1"/>
</dbReference>
<reference evidence="6" key="3">
    <citation type="submission" date="2019-09" db="EMBL/GenBank/DDBJ databases">
        <title>Co-occurence of chitin degradation, pigmentation and bioactivity in marine Pseudoalteromonas.</title>
        <authorList>
            <person name="Sonnenschein E.C."/>
            <person name="Bech P.K."/>
        </authorList>
    </citation>
    <scope>NUCLEOTIDE SEQUENCE</scope>
    <source>
        <strain evidence="6">S2231</strain>
        <strain evidence="5 7">S2233</strain>
    </source>
</reference>
<sequence>MITITDLIHTWPTQSHPTLNIKALHIDKGERVFLHGPSGCGKSTLLGLLAGINALQSGQIKILNTDLSTIKNAHRDRFRADHIGTIFQSFNLLPYLNPLENVTLGCEFSKQRRKRLTDKKTDITTEATRLLKALGLTDSQLTQHVSKLSIGQQQRVAAARAFIGEPELIIADEPTSSLDEDSRHAFIETLFNQAGDYQASVLFVSHDKSLASLFDRQISLLDINGV</sequence>
<dbReference type="OrthoDB" id="9802264at2"/>
<dbReference type="EMBL" id="PNCL01000025">
    <property type="protein sequence ID" value="TMP60385.1"/>
    <property type="molecule type" value="Genomic_DNA"/>
</dbReference>
<accession>A0A5S3XSX1</accession>
<keyword evidence="1" id="KW-0813">Transport</keyword>
<dbReference type="AlphaFoldDB" id="A0A5S3XSX1"/>
<dbReference type="InterPro" id="IPR017911">
    <property type="entry name" value="MacB-like_ATP-bd"/>
</dbReference>
<feature type="domain" description="ABC transporter" evidence="4">
    <location>
        <begin position="2"/>
        <end position="226"/>
    </location>
</feature>
<reference evidence="6 8" key="1">
    <citation type="submission" date="2017-12" db="EMBL/GenBank/DDBJ databases">
        <authorList>
            <person name="Paulsen S."/>
            <person name="Gram L.K."/>
        </authorList>
    </citation>
    <scope>NUCLEOTIDE SEQUENCE [LARGE SCALE GENOMIC DNA]</scope>
    <source>
        <strain evidence="6 8">S2231</strain>
        <strain evidence="5">S2233</strain>
    </source>
</reference>
<keyword evidence="3 6" id="KW-0067">ATP-binding</keyword>
<keyword evidence="7" id="KW-1185">Reference proteome</keyword>
<dbReference type="InterPro" id="IPR003593">
    <property type="entry name" value="AAA+_ATPase"/>
</dbReference>
<evidence type="ECO:0000259" key="4">
    <source>
        <dbReference type="PROSITE" id="PS50893"/>
    </source>
</evidence>
<dbReference type="SUPFAM" id="SSF52540">
    <property type="entry name" value="P-loop containing nucleoside triphosphate hydrolases"/>
    <property type="match status" value="1"/>
</dbReference>
<protein>
    <submittedName>
        <fullName evidence="6">Methionine ABC transporter ATP-binding protein</fullName>
    </submittedName>
</protein>
<dbReference type="PANTHER" id="PTHR24220:SF611">
    <property type="entry name" value="ATP-BINDING COMPONENT OF ABC TRANSPORTER-RELATED"/>
    <property type="match status" value="1"/>
</dbReference>
<dbReference type="EMBL" id="PNCK01000065">
    <property type="protein sequence ID" value="TMP40953.1"/>
    <property type="molecule type" value="Genomic_DNA"/>
</dbReference>
<dbReference type="GO" id="GO:0022857">
    <property type="term" value="F:transmembrane transporter activity"/>
    <property type="evidence" value="ECO:0007669"/>
    <property type="project" value="TreeGrafter"/>
</dbReference>
<evidence type="ECO:0000313" key="8">
    <source>
        <dbReference type="Proteomes" id="UP000307706"/>
    </source>
</evidence>
<dbReference type="Gene3D" id="3.40.50.300">
    <property type="entry name" value="P-loop containing nucleotide triphosphate hydrolases"/>
    <property type="match status" value="1"/>
</dbReference>
<dbReference type="CDD" id="cd03255">
    <property type="entry name" value="ABC_MJ0796_LolCDE_FtsE"/>
    <property type="match status" value="1"/>
</dbReference>
<gene>
    <name evidence="6" type="ORF">CWB96_06640</name>
    <name evidence="5" type="ORF">CWB97_16495</name>
</gene>
<dbReference type="RefSeq" id="WP_138597836.1">
    <property type="nucleotide sequence ID" value="NZ_PNCK01000065.1"/>
</dbReference>
<organism evidence="6 8">
    <name type="scientific">Pseudoalteromonas citrea</name>
    <dbReference type="NCBI Taxonomy" id="43655"/>
    <lineage>
        <taxon>Bacteria</taxon>
        <taxon>Pseudomonadati</taxon>
        <taxon>Pseudomonadota</taxon>
        <taxon>Gammaproteobacteria</taxon>
        <taxon>Alteromonadales</taxon>
        <taxon>Pseudoalteromonadaceae</taxon>
        <taxon>Pseudoalteromonas</taxon>
    </lineage>
</organism>
<reference evidence="8" key="2">
    <citation type="submission" date="2019-06" db="EMBL/GenBank/DDBJ databases">
        <title>Co-occurence of chitin degradation, pigmentation and bioactivity in marine Pseudoalteromonas.</title>
        <authorList>
            <person name="Sonnenschein E.C."/>
            <person name="Bech P.K."/>
        </authorList>
    </citation>
    <scope>NUCLEOTIDE SEQUENCE [LARGE SCALE GENOMIC DNA]</scope>
    <source>
        <strain evidence="8">S2231</strain>
    </source>
</reference>
<evidence type="ECO:0000256" key="1">
    <source>
        <dbReference type="ARBA" id="ARBA00022448"/>
    </source>
</evidence>
<evidence type="ECO:0000256" key="3">
    <source>
        <dbReference type="ARBA" id="ARBA00022840"/>
    </source>
</evidence>